<reference evidence="2 3" key="1">
    <citation type="journal article" date="2012" name="J. Bacteriol.">
        <title>Genome Sequence of Radiation-Resistant Modestobacter marinus Strain BC501, a Representative Actinobacterium That Thrives on Calcareous Stone Surfaces.</title>
        <authorList>
            <person name="Normand P."/>
            <person name="Gury J."/>
            <person name="Pujic P."/>
            <person name="Chouaia B."/>
            <person name="Crotti E."/>
            <person name="Brusetti L."/>
            <person name="Daffonchio D."/>
            <person name="Vacherie B."/>
            <person name="Barbe V."/>
            <person name="Medigue C."/>
            <person name="Calteau A."/>
            <person name="Ghodhbane-Gtari F."/>
            <person name="Essoussi I."/>
            <person name="Nouioui I."/>
            <person name="Abbassi-Ghozzi I."/>
            <person name="Gtari M."/>
        </authorList>
    </citation>
    <scope>NUCLEOTIDE SEQUENCE [LARGE SCALE GENOMIC DNA]</scope>
    <source>
        <strain evidence="3">BC 501</strain>
    </source>
</reference>
<dbReference type="STRING" id="477641.MODMU_0395"/>
<dbReference type="HOGENOM" id="CLU_2899262_0_0_11"/>
<proteinExistence type="predicted"/>
<evidence type="ECO:0000313" key="2">
    <source>
        <dbReference type="EMBL" id="CCH85853.1"/>
    </source>
</evidence>
<evidence type="ECO:0000256" key="1">
    <source>
        <dbReference type="SAM" id="MobiDB-lite"/>
    </source>
</evidence>
<keyword evidence="3" id="KW-1185">Reference proteome</keyword>
<dbReference type="KEGG" id="mmar:MODMU_0395"/>
<feature type="compositionally biased region" description="Polar residues" evidence="1">
    <location>
        <begin position="1"/>
        <end position="12"/>
    </location>
</feature>
<evidence type="ECO:0000313" key="3">
    <source>
        <dbReference type="Proteomes" id="UP000006461"/>
    </source>
</evidence>
<gene>
    <name evidence="2" type="ordered locus">MODMU_0395</name>
</gene>
<sequence length="62" mass="6540">MNFTRPSGQSDGSGRAGQPPEATSRGHPPVTARAVNRCAGWDRWERWGAAGAGLPPRVVTPT</sequence>
<dbReference type="AlphaFoldDB" id="I4ER40"/>
<name>I4ER40_MODI5</name>
<feature type="region of interest" description="Disordered" evidence="1">
    <location>
        <begin position="1"/>
        <end position="32"/>
    </location>
</feature>
<dbReference type="EMBL" id="FO203431">
    <property type="protein sequence ID" value="CCH85853.1"/>
    <property type="molecule type" value="Genomic_DNA"/>
</dbReference>
<protein>
    <submittedName>
        <fullName evidence="2">Uncharacterized protein</fullName>
    </submittedName>
</protein>
<dbReference type="Proteomes" id="UP000006461">
    <property type="component" value="Chromosome"/>
</dbReference>
<organism evidence="2 3">
    <name type="scientific">Modestobacter italicus (strain DSM 44449 / CECT 9708 / BC 501)</name>
    <dbReference type="NCBI Taxonomy" id="2732864"/>
    <lineage>
        <taxon>Bacteria</taxon>
        <taxon>Bacillati</taxon>
        <taxon>Actinomycetota</taxon>
        <taxon>Actinomycetes</taxon>
        <taxon>Geodermatophilales</taxon>
        <taxon>Geodermatophilaceae</taxon>
        <taxon>Modestobacter</taxon>
    </lineage>
</organism>
<accession>I4ER40</accession>